<name>A0ABN4YWZ0_SPOUR</name>
<accession>A0ABN4YWZ0</accession>
<gene>
    <name evidence="1" type="ORF">SporoS204_05760</name>
</gene>
<dbReference type="EMBL" id="CP015108">
    <property type="protein sequence ID" value="ARF13708.1"/>
    <property type="molecule type" value="Genomic_DNA"/>
</dbReference>
<keyword evidence="2" id="KW-1185">Reference proteome</keyword>
<sequence length="64" mass="7369">MPERASTETTDQPSLELELENKRFLDVLRIAMHNAGQMLLDVFKCCYSNPRDIHKVLQATANHK</sequence>
<evidence type="ECO:0000313" key="1">
    <source>
        <dbReference type="EMBL" id="ARF13708.1"/>
    </source>
</evidence>
<dbReference type="RefSeq" id="WP_029054154.1">
    <property type="nucleotide sequence ID" value="NZ_CP015108.1"/>
</dbReference>
<dbReference type="Proteomes" id="UP000192486">
    <property type="component" value="Chromosome"/>
</dbReference>
<evidence type="ECO:0000313" key="2">
    <source>
        <dbReference type="Proteomes" id="UP000192486"/>
    </source>
</evidence>
<protein>
    <submittedName>
        <fullName evidence="1">Uncharacterized protein</fullName>
    </submittedName>
</protein>
<proteinExistence type="predicted"/>
<organism evidence="1 2">
    <name type="scientific">Sporosarcina ureae</name>
    <dbReference type="NCBI Taxonomy" id="1571"/>
    <lineage>
        <taxon>Bacteria</taxon>
        <taxon>Bacillati</taxon>
        <taxon>Bacillota</taxon>
        <taxon>Bacilli</taxon>
        <taxon>Bacillales</taxon>
        <taxon>Caryophanaceae</taxon>
        <taxon>Sporosarcina</taxon>
    </lineage>
</organism>
<reference evidence="1 2" key="1">
    <citation type="submission" date="2016-04" db="EMBL/GenBank/DDBJ databases">
        <title>Comparative Genomics and Epigenetics of Sporosarcina ureae.</title>
        <authorList>
            <person name="Oliver A.S."/>
            <person name="Cooper K.K."/>
        </authorList>
    </citation>
    <scope>NUCLEOTIDE SEQUENCE [LARGE SCALE GENOMIC DNA]</scope>
    <source>
        <strain evidence="1 2">S204</strain>
    </source>
</reference>